<dbReference type="PANTHER" id="PTHR12526:SF640">
    <property type="entry name" value="COLANIC ACID BIOSYNTHESIS GLYCOSYLTRANSFERASE WCAL-RELATED"/>
    <property type="match status" value="1"/>
</dbReference>
<dbReference type="AlphaFoldDB" id="A0A1H9TFV1"/>
<keyword evidence="3 5" id="KW-0808">Transferase</keyword>
<dbReference type="Pfam" id="PF13439">
    <property type="entry name" value="Glyco_transf_4"/>
    <property type="match status" value="1"/>
</dbReference>
<dbReference type="InterPro" id="IPR028098">
    <property type="entry name" value="Glyco_trans_4-like_N"/>
</dbReference>
<sequence length="389" mass="41920">MKICFSVSTFPARSQTFVTTQVLYAVRAGHEVTVACRDGEPMSVLSSETRAALRDVTLVTWPPAQPALLRGLPRRLGDRLRARLERRAWRRRVDADVVIAHFGYRGAAVARAQRDLRPHRPLVTVFHGRDVSVEHTRNGLAKYADLFAEGDLHLTVNAPFADLLVAGGAPPDRVATHHLGIPVARYDFTPRPTGTPMRLVAVCRLVAKKGLGVAIAALAELNARHPEIDWRFEIGGDGPLEPELRAQVAAAGLEERVSFLGPLSHEDTLERIAAADALVLPSVTAEDGDQEGIPVTLMEAMALGTPVCTTRHSGIPELVTHGESGLLADEGDVEALAGNIRALAEGRVDAVALAHAARAKVARDFDEDRQNAALLDRCAQVVARSKDPA</sequence>
<comment type="similarity">
    <text evidence="1">Belongs to the glycosyltransferase group 1 family. Glycosyltransferase 4 subfamily.</text>
</comment>
<evidence type="ECO:0000256" key="1">
    <source>
        <dbReference type="ARBA" id="ARBA00009481"/>
    </source>
</evidence>
<dbReference type="Proteomes" id="UP000198885">
    <property type="component" value="Unassembled WGS sequence"/>
</dbReference>
<dbReference type="Pfam" id="PF13692">
    <property type="entry name" value="Glyco_trans_1_4"/>
    <property type="match status" value="1"/>
</dbReference>
<proteinExistence type="inferred from homology"/>
<dbReference type="EMBL" id="FOGU01000004">
    <property type="protein sequence ID" value="SER95976.1"/>
    <property type="molecule type" value="Genomic_DNA"/>
</dbReference>
<keyword evidence="2" id="KW-0328">Glycosyltransferase</keyword>
<feature type="domain" description="Glycosyltransferase subfamily 4-like N-terminal" evidence="4">
    <location>
        <begin position="16"/>
        <end position="185"/>
    </location>
</feature>
<evidence type="ECO:0000256" key="3">
    <source>
        <dbReference type="ARBA" id="ARBA00022679"/>
    </source>
</evidence>
<keyword evidence="6" id="KW-1185">Reference proteome</keyword>
<evidence type="ECO:0000256" key="2">
    <source>
        <dbReference type="ARBA" id="ARBA00022676"/>
    </source>
</evidence>
<dbReference type="SUPFAM" id="SSF53756">
    <property type="entry name" value="UDP-Glycosyltransferase/glycogen phosphorylase"/>
    <property type="match status" value="1"/>
</dbReference>
<dbReference type="GO" id="GO:0016757">
    <property type="term" value="F:glycosyltransferase activity"/>
    <property type="evidence" value="ECO:0007669"/>
    <property type="project" value="UniProtKB-KW"/>
</dbReference>
<evidence type="ECO:0000259" key="4">
    <source>
        <dbReference type="Pfam" id="PF13439"/>
    </source>
</evidence>
<dbReference type="RefSeq" id="WP_092691598.1">
    <property type="nucleotide sequence ID" value="NZ_FOGU01000004.1"/>
</dbReference>
<organism evidence="5 6">
    <name type="scientific">Tranquillimonas rosea</name>
    <dbReference type="NCBI Taxonomy" id="641238"/>
    <lineage>
        <taxon>Bacteria</taxon>
        <taxon>Pseudomonadati</taxon>
        <taxon>Pseudomonadota</taxon>
        <taxon>Alphaproteobacteria</taxon>
        <taxon>Rhodobacterales</taxon>
        <taxon>Roseobacteraceae</taxon>
        <taxon>Tranquillimonas</taxon>
    </lineage>
</organism>
<protein>
    <submittedName>
        <fullName evidence="5">Colanic acid/amylovoran biosynthesis glycosyltransferase</fullName>
    </submittedName>
</protein>
<dbReference type="Gene3D" id="3.40.50.2000">
    <property type="entry name" value="Glycogen Phosphorylase B"/>
    <property type="match status" value="2"/>
</dbReference>
<evidence type="ECO:0000313" key="5">
    <source>
        <dbReference type="EMBL" id="SER95976.1"/>
    </source>
</evidence>
<name>A0A1H9TFV1_9RHOB</name>
<reference evidence="5 6" key="1">
    <citation type="submission" date="2016-10" db="EMBL/GenBank/DDBJ databases">
        <authorList>
            <person name="de Groot N.N."/>
        </authorList>
    </citation>
    <scope>NUCLEOTIDE SEQUENCE [LARGE SCALE GENOMIC DNA]</scope>
    <source>
        <strain evidence="5 6">DSM 23042</strain>
    </source>
</reference>
<gene>
    <name evidence="5" type="ORF">SAMN04490244_104155</name>
</gene>
<dbReference type="PANTHER" id="PTHR12526">
    <property type="entry name" value="GLYCOSYLTRANSFERASE"/>
    <property type="match status" value="1"/>
</dbReference>
<evidence type="ECO:0000313" key="6">
    <source>
        <dbReference type="Proteomes" id="UP000198885"/>
    </source>
</evidence>
<dbReference type="STRING" id="641238.SAMN04490244_104155"/>
<accession>A0A1H9TFV1</accession>
<dbReference type="OrthoDB" id="9790710at2"/>